<proteinExistence type="predicted"/>
<dbReference type="Proteomes" id="UP000236291">
    <property type="component" value="Unassembled WGS sequence"/>
</dbReference>
<reference evidence="2 3" key="2">
    <citation type="journal article" date="2017" name="Front. Plant Sci.">
        <title>Gene Classification and Mining of Molecular Markers Useful in Red Clover (Trifolium pratense) Breeding.</title>
        <authorList>
            <person name="Istvanek J."/>
            <person name="Dluhosova J."/>
            <person name="Dluhos P."/>
            <person name="Patkova L."/>
            <person name="Nedelnik J."/>
            <person name="Repkova J."/>
        </authorList>
    </citation>
    <scope>NUCLEOTIDE SEQUENCE [LARGE SCALE GENOMIC DNA]</scope>
    <source>
        <strain evidence="3">cv. Tatra</strain>
        <tissue evidence="2">Young leaves</tissue>
    </source>
</reference>
<protein>
    <submittedName>
        <fullName evidence="2">Uncharacterized protein</fullName>
    </submittedName>
</protein>
<evidence type="ECO:0000313" key="1">
    <source>
        <dbReference type="EMBL" id="PNY07096.1"/>
    </source>
</evidence>
<accession>A0A2K3PGR5</accession>
<sequence length="71" mass="8123">MSEEEELLICNSDKEAFCLMEVNEIRIRAEKHIKAEKIVCEKGLGRCEVGIKRMRPSVEGCSARTRRPTKS</sequence>
<evidence type="ECO:0000313" key="3">
    <source>
        <dbReference type="Proteomes" id="UP000236291"/>
    </source>
</evidence>
<gene>
    <name evidence="1" type="ORF">L195_g003579</name>
    <name evidence="2" type="ORF">L195_g011169</name>
</gene>
<organism evidence="2 3">
    <name type="scientific">Trifolium pratense</name>
    <name type="common">Red clover</name>
    <dbReference type="NCBI Taxonomy" id="57577"/>
    <lineage>
        <taxon>Eukaryota</taxon>
        <taxon>Viridiplantae</taxon>
        <taxon>Streptophyta</taxon>
        <taxon>Embryophyta</taxon>
        <taxon>Tracheophyta</taxon>
        <taxon>Spermatophyta</taxon>
        <taxon>Magnoliopsida</taxon>
        <taxon>eudicotyledons</taxon>
        <taxon>Gunneridae</taxon>
        <taxon>Pentapetalae</taxon>
        <taxon>rosids</taxon>
        <taxon>fabids</taxon>
        <taxon>Fabales</taxon>
        <taxon>Fabaceae</taxon>
        <taxon>Papilionoideae</taxon>
        <taxon>50 kb inversion clade</taxon>
        <taxon>NPAAA clade</taxon>
        <taxon>Hologalegina</taxon>
        <taxon>IRL clade</taxon>
        <taxon>Trifolieae</taxon>
        <taxon>Trifolium</taxon>
    </lineage>
</organism>
<dbReference type="EMBL" id="ASHM01001679">
    <property type="protein sequence ID" value="PNY07096.1"/>
    <property type="molecule type" value="Genomic_DNA"/>
</dbReference>
<name>A0A2K3PGR5_TRIPR</name>
<dbReference type="AlphaFoldDB" id="A0A2K3PGR5"/>
<reference evidence="2 3" key="1">
    <citation type="journal article" date="2014" name="Am. J. Bot.">
        <title>Genome assembly and annotation for red clover (Trifolium pratense; Fabaceae).</title>
        <authorList>
            <person name="Istvanek J."/>
            <person name="Jaros M."/>
            <person name="Krenek A."/>
            <person name="Repkova J."/>
        </authorList>
    </citation>
    <scope>NUCLEOTIDE SEQUENCE [LARGE SCALE GENOMIC DNA]</scope>
    <source>
        <strain evidence="3">cv. Tatra</strain>
        <tissue evidence="2">Young leaves</tissue>
    </source>
</reference>
<comment type="caution">
    <text evidence="2">The sequence shown here is derived from an EMBL/GenBank/DDBJ whole genome shotgun (WGS) entry which is preliminary data.</text>
</comment>
<evidence type="ECO:0000313" key="2">
    <source>
        <dbReference type="EMBL" id="PNY14488.1"/>
    </source>
</evidence>
<dbReference type="EMBL" id="ASHM01006893">
    <property type="protein sequence ID" value="PNY14488.1"/>
    <property type="molecule type" value="Genomic_DNA"/>
</dbReference>